<name>A0A6G4VH68_9ACTN</name>
<protein>
    <submittedName>
        <fullName evidence="2">DUF397 domain-containing protein</fullName>
    </submittedName>
</protein>
<feature type="domain" description="DUF397" evidence="1">
    <location>
        <begin position="24"/>
        <end position="76"/>
    </location>
</feature>
<reference evidence="2 3" key="1">
    <citation type="submission" date="2020-02" db="EMBL/GenBank/DDBJ databases">
        <title>Whole-genome analyses of novel actinobacteria.</title>
        <authorList>
            <person name="Sahin N."/>
            <person name="Gencbay T."/>
        </authorList>
    </citation>
    <scope>NUCLEOTIDE SEQUENCE [LARGE SCALE GENOMIC DNA]</scope>
    <source>
        <strain evidence="2 3">HC44</strain>
    </source>
</reference>
<dbReference type="InterPro" id="IPR007278">
    <property type="entry name" value="DUF397"/>
</dbReference>
<comment type="caution">
    <text evidence="2">The sequence shown here is derived from an EMBL/GenBank/DDBJ whole genome shotgun (WGS) entry which is preliminary data.</text>
</comment>
<dbReference type="Proteomes" id="UP000472335">
    <property type="component" value="Unassembled WGS sequence"/>
</dbReference>
<organism evidence="2 3">
    <name type="scientific">Streptomyces scabichelini</name>
    <dbReference type="NCBI Taxonomy" id="2711217"/>
    <lineage>
        <taxon>Bacteria</taxon>
        <taxon>Bacillati</taxon>
        <taxon>Actinomycetota</taxon>
        <taxon>Actinomycetes</taxon>
        <taxon>Kitasatosporales</taxon>
        <taxon>Streptomycetaceae</taxon>
        <taxon>Streptomyces</taxon>
    </lineage>
</organism>
<proteinExistence type="predicted"/>
<dbReference type="AlphaFoldDB" id="A0A6G4VH68"/>
<gene>
    <name evidence="2" type="ORF">G5C60_37920</name>
</gene>
<evidence type="ECO:0000313" key="2">
    <source>
        <dbReference type="EMBL" id="NGO13225.1"/>
    </source>
</evidence>
<dbReference type="EMBL" id="JAAKZY010000177">
    <property type="protein sequence ID" value="NGO13225.1"/>
    <property type="molecule type" value="Genomic_DNA"/>
</dbReference>
<evidence type="ECO:0000259" key="1">
    <source>
        <dbReference type="Pfam" id="PF04149"/>
    </source>
</evidence>
<sequence>MSQIVWQKSSYSGSGDGTSCVELGWQKSSYSGSGDGTNCVELARTHPTLALRESDTPTVVLHTHRPQLAALLRHIKSYAPAARP</sequence>
<dbReference type="Pfam" id="PF04149">
    <property type="entry name" value="DUF397"/>
    <property type="match status" value="1"/>
</dbReference>
<evidence type="ECO:0000313" key="3">
    <source>
        <dbReference type="Proteomes" id="UP000472335"/>
    </source>
</evidence>
<dbReference type="RefSeq" id="WP_165266455.1">
    <property type="nucleotide sequence ID" value="NZ_JAAKZY010000177.1"/>
</dbReference>
<keyword evidence="3" id="KW-1185">Reference proteome</keyword>
<accession>A0A6G4VH68</accession>